<keyword evidence="1" id="KW-0521">NADP</keyword>
<dbReference type="Pfam" id="PF08240">
    <property type="entry name" value="ADH_N"/>
    <property type="match status" value="1"/>
</dbReference>
<feature type="compositionally biased region" description="Polar residues" evidence="2">
    <location>
        <begin position="505"/>
        <end position="514"/>
    </location>
</feature>
<dbReference type="InterPro" id="IPR013154">
    <property type="entry name" value="ADH-like_N"/>
</dbReference>
<organism evidence="4 5">
    <name type="scientific">Durusdinium trenchii</name>
    <dbReference type="NCBI Taxonomy" id="1381693"/>
    <lineage>
        <taxon>Eukaryota</taxon>
        <taxon>Sar</taxon>
        <taxon>Alveolata</taxon>
        <taxon>Dinophyceae</taxon>
        <taxon>Suessiales</taxon>
        <taxon>Symbiodiniaceae</taxon>
        <taxon>Durusdinium</taxon>
    </lineage>
</organism>
<proteinExistence type="predicted"/>
<feature type="compositionally biased region" description="Basic and acidic residues" evidence="2">
    <location>
        <begin position="417"/>
        <end position="426"/>
    </location>
</feature>
<dbReference type="InterPro" id="IPR011032">
    <property type="entry name" value="GroES-like_sf"/>
</dbReference>
<dbReference type="InterPro" id="IPR013149">
    <property type="entry name" value="ADH-like_C"/>
</dbReference>
<keyword evidence="5" id="KW-1185">Reference proteome</keyword>
<feature type="region of interest" description="Disordered" evidence="2">
    <location>
        <begin position="320"/>
        <end position="514"/>
    </location>
</feature>
<dbReference type="SMART" id="SM00829">
    <property type="entry name" value="PKS_ER"/>
    <property type="match status" value="1"/>
</dbReference>
<dbReference type="SUPFAM" id="SSF51735">
    <property type="entry name" value="NAD(P)-binding Rossmann-fold domains"/>
    <property type="match status" value="1"/>
</dbReference>
<dbReference type="PANTHER" id="PTHR44154">
    <property type="entry name" value="QUINONE OXIDOREDUCTASE"/>
    <property type="match status" value="1"/>
</dbReference>
<feature type="compositionally biased region" description="Gly residues" evidence="2">
    <location>
        <begin position="447"/>
        <end position="484"/>
    </location>
</feature>
<dbReference type="PANTHER" id="PTHR44154:SF1">
    <property type="entry name" value="QUINONE OXIDOREDUCTASE"/>
    <property type="match status" value="1"/>
</dbReference>
<dbReference type="InterPro" id="IPR051603">
    <property type="entry name" value="Zinc-ADH_QOR/CCCR"/>
</dbReference>
<evidence type="ECO:0000256" key="2">
    <source>
        <dbReference type="SAM" id="MobiDB-lite"/>
    </source>
</evidence>
<evidence type="ECO:0000313" key="5">
    <source>
        <dbReference type="Proteomes" id="UP001642484"/>
    </source>
</evidence>
<evidence type="ECO:0000313" key="4">
    <source>
        <dbReference type="EMBL" id="CAK8999464.1"/>
    </source>
</evidence>
<dbReference type="InterPro" id="IPR020843">
    <property type="entry name" value="ER"/>
</dbReference>
<feature type="domain" description="Enoyl reductase (ER)" evidence="3">
    <location>
        <begin position="12"/>
        <end position="320"/>
    </location>
</feature>
<gene>
    <name evidence="4" type="ORF">CCMP2556_LOCUS5663</name>
</gene>
<dbReference type="Gene3D" id="3.40.50.720">
    <property type="entry name" value="NAD(P)-binding Rossmann-like Domain"/>
    <property type="match status" value="1"/>
</dbReference>
<accession>A0ABP0IA59</accession>
<feature type="compositionally biased region" description="Gly residues" evidence="2">
    <location>
        <begin position="345"/>
        <end position="388"/>
    </location>
</feature>
<feature type="compositionally biased region" description="Basic and acidic residues" evidence="2">
    <location>
        <begin position="495"/>
        <end position="504"/>
    </location>
</feature>
<dbReference type="Proteomes" id="UP001642484">
    <property type="component" value="Unassembled WGS sequence"/>
</dbReference>
<comment type="caution">
    <text evidence="4">The sequence shown here is derived from an EMBL/GenBank/DDBJ whole genome shotgun (WGS) entry which is preliminary data.</text>
</comment>
<name>A0ABP0IA59_9DINO</name>
<dbReference type="InterPro" id="IPR036291">
    <property type="entry name" value="NAD(P)-bd_dom_sf"/>
</dbReference>
<dbReference type="Gene3D" id="3.90.180.10">
    <property type="entry name" value="Medium-chain alcohol dehydrogenases, catalytic domain"/>
    <property type="match status" value="1"/>
</dbReference>
<dbReference type="SUPFAM" id="SSF50129">
    <property type="entry name" value="GroES-like"/>
    <property type="match status" value="1"/>
</dbReference>
<sequence>MPVSAIVVEAFGATEVLQLRSKELPALQPGQVRVKVEAAGVNPSDTYLRLGMSGPYAAVPHLLPQLPWTPGKDGAGVVEALGEEVESLVLGQRVYTCAGGTGTYASHANLDAAGVYPLPDSISFAEGAGVGIPCATAYYALKRRGQAVPGSRVFIHGASGAVGLAAVQLAKDLGCFVVGSAGTVPGLAAVRAGGADLAVEHRQEGYLEKSLEAVPSGFDVILEMAGHANLPADLRLASQNGRICIVGSKSADVSINPRALMPKQIDVRGVFLGSASAEELKEVHAALFDAMNRRALVPVVSLQIPLAEAAKAHVEEPKKLKALESSEGGSFEGKSGRRRRRHGHGAPGGPAVYGGPDGPGPGPAHGGEGIAGGKGHAGGPTKGKGNGKGSAFLEKRSYDGPKVNMDEQPFGNASTLEEPKKLKALESSEGGSFEGKSGRRRRRHGHGAPGGPAVYGGPDGPGPGPAHGGEGIAGGKGHAGGPTKGKGKGKGSAFLEKRSYDRAEVNTTMMDQQP</sequence>
<evidence type="ECO:0000259" key="3">
    <source>
        <dbReference type="SMART" id="SM00829"/>
    </source>
</evidence>
<dbReference type="CDD" id="cd08253">
    <property type="entry name" value="zeta_crystallin"/>
    <property type="match status" value="1"/>
</dbReference>
<reference evidence="4 5" key="1">
    <citation type="submission" date="2024-02" db="EMBL/GenBank/DDBJ databases">
        <authorList>
            <person name="Chen Y."/>
            <person name="Shah S."/>
            <person name="Dougan E. K."/>
            <person name="Thang M."/>
            <person name="Chan C."/>
        </authorList>
    </citation>
    <scope>NUCLEOTIDE SEQUENCE [LARGE SCALE GENOMIC DNA]</scope>
</reference>
<dbReference type="EMBL" id="CAXAMN010002403">
    <property type="protein sequence ID" value="CAK8999464.1"/>
    <property type="molecule type" value="Genomic_DNA"/>
</dbReference>
<dbReference type="Pfam" id="PF00107">
    <property type="entry name" value="ADH_zinc_N"/>
    <property type="match status" value="1"/>
</dbReference>
<evidence type="ECO:0000256" key="1">
    <source>
        <dbReference type="ARBA" id="ARBA00022857"/>
    </source>
</evidence>
<protein>
    <recommendedName>
        <fullName evidence="3">Enoyl reductase (ER) domain-containing protein</fullName>
    </recommendedName>
</protein>